<comment type="caution">
    <text evidence="1">The sequence shown here is derived from an EMBL/GenBank/DDBJ whole genome shotgun (WGS) entry which is preliminary data.</text>
</comment>
<organism evidence="1 2">
    <name type="scientific">Trichonephila inaurata madagascariensis</name>
    <dbReference type="NCBI Taxonomy" id="2747483"/>
    <lineage>
        <taxon>Eukaryota</taxon>
        <taxon>Metazoa</taxon>
        <taxon>Ecdysozoa</taxon>
        <taxon>Arthropoda</taxon>
        <taxon>Chelicerata</taxon>
        <taxon>Arachnida</taxon>
        <taxon>Araneae</taxon>
        <taxon>Araneomorphae</taxon>
        <taxon>Entelegynae</taxon>
        <taxon>Araneoidea</taxon>
        <taxon>Nephilidae</taxon>
        <taxon>Trichonephila</taxon>
        <taxon>Trichonephila inaurata</taxon>
    </lineage>
</organism>
<evidence type="ECO:0000313" key="1">
    <source>
        <dbReference type="EMBL" id="GFY53657.1"/>
    </source>
</evidence>
<dbReference type="EMBL" id="BMAV01009421">
    <property type="protein sequence ID" value="GFY53657.1"/>
    <property type="molecule type" value="Genomic_DNA"/>
</dbReference>
<reference evidence="1" key="1">
    <citation type="submission" date="2020-08" db="EMBL/GenBank/DDBJ databases">
        <title>Multicomponent nature underlies the extraordinary mechanical properties of spider dragline silk.</title>
        <authorList>
            <person name="Kono N."/>
            <person name="Nakamura H."/>
            <person name="Mori M."/>
            <person name="Yoshida Y."/>
            <person name="Ohtoshi R."/>
            <person name="Malay A.D."/>
            <person name="Moran D.A.P."/>
            <person name="Tomita M."/>
            <person name="Numata K."/>
            <person name="Arakawa K."/>
        </authorList>
    </citation>
    <scope>NUCLEOTIDE SEQUENCE</scope>
</reference>
<gene>
    <name evidence="1" type="ORF">TNIN_118631</name>
</gene>
<accession>A0A8X7C4T8</accession>
<dbReference type="AlphaFoldDB" id="A0A8X7C4T8"/>
<evidence type="ECO:0000313" key="2">
    <source>
        <dbReference type="Proteomes" id="UP000886998"/>
    </source>
</evidence>
<keyword evidence="2" id="KW-1185">Reference proteome</keyword>
<dbReference type="Proteomes" id="UP000886998">
    <property type="component" value="Unassembled WGS sequence"/>
</dbReference>
<protein>
    <submittedName>
        <fullName evidence="1">Uncharacterized protein</fullName>
    </submittedName>
</protein>
<name>A0A8X7C4T8_9ARAC</name>
<proteinExistence type="predicted"/>
<sequence>MKWVMEYQHNTVLGCYNIGCDWLISIQGPNPFGSSVNNYLTVWVQIEGAVTLTSANGKHRKDRKKSAQGQARIEIAFPLSRQRQ</sequence>